<dbReference type="GO" id="GO:0005730">
    <property type="term" value="C:nucleolus"/>
    <property type="evidence" value="ECO:0007669"/>
    <property type="project" value="UniProtKB-SubCell"/>
</dbReference>
<sequence length="177" mass="20179">MRLTEVSATPELLIKPQENMFDGLHIDVGSLNKNLSDDVRSVKSFKSAKSDLGTTITKKDKLKMRREILLKKFEMMNQNKLSEKRKKTPVVGDMNPLRDALPSLDSLLKSTANVSYGKQSAQPKKKKGIEKTKKLKKNQLQGVKLFQHIFKNKQYQKDPQTAIAQHVKAMLDNEKRS</sequence>
<reference evidence="5" key="2">
    <citation type="submission" date="2021-08" db="EMBL/GenBank/DDBJ databases">
        <authorList>
            <person name="Eriksson T."/>
        </authorList>
    </citation>
    <scope>NUCLEOTIDE SEQUENCE</scope>
    <source>
        <strain evidence="5">Stoneville</strain>
        <tissue evidence="5">Whole head</tissue>
    </source>
</reference>
<dbReference type="EMBL" id="JABDTM020026691">
    <property type="protein sequence ID" value="KAH0811614.1"/>
    <property type="molecule type" value="Genomic_DNA"/>
</dbReference>
<evidence type="ECO:0000256" key="3">
    <source>
        <dbReference type="ARBA" id="ARBA00023242"/>
    </source>
</evidence>
<keyword evidence="6" id="KW-1185">Reference proteome</keyword>
<dbReference type="Pfam" id="PF15341">
    <property type="entry name" value="SLX9"/>
    <property type="match status" value="1"/>
</dbReference>
<dbReference type="PANTHER" id="PTHR31109">
    <property type="entry name" value="PROTEIN FAM207A"/>
    <property type="match status" value="1"/>
</dbReference>
<gene>
    <name evidence="5" type="ORF">GEV33_011175</name>
</gene>
<evidence type="ECO:0000313" key="6">
    <source>
        <dbReference type="Proteomes" id="UP000719412"/>
    </source>
</evidence>
<dbReference type="AlphaFoldDB" id="A0A8J6L5C0"/>
<evidence type="ECO:0000256" key="1">
    <source>
        <dbReference type="ARBA" id="ARBA00004604"/>
    </source>
</evidence>
<feature type="region of interest" description="Disordered" evidence="4">
    <location>
        <begin position="115"/>
        <end position="134"/>
    </location>
</feature>
<name>A0A8J6L5C0_TENMO</name>
<dbReference type="Proteomes" id="UP000719412">
    <property type="component" value="Unassembled WGS sequence"/>
</dbReference>
<evidence type="ECO:0008006" key="7">
    <source>
        <dbReference type="Google" id="ProtNLM"/>
    </source>
</evidence>
<comment type="caution">
    <text evidence="5">The sequence shown here is derived from an EMBL/GenBank/DDBJ whole genome shotgun (WGS) entry which is preliminary data.</text>
</comment>
<organism evidence="5 6">
    <name type="scientific">Tenebrio molitor</name>
    <name type="common">Yellow mealworm beetle</name>
    <dbReference type="NCBI Taxonomy" id="7067"/>
    <lineage>
        <taxon>Eukaryota</taxon>
        <taxon>Metazoa</taxon>
        <taxon>Ecdysozoa</taxon>
        <taxon>Arthropoda</taxon>
        <taxon>Hexapoda</taxon>
        <taxon>Insecta</taxon>
        <taxon>Pterygota</taxon>
        <taxon>Neoptera</taxon>
        <taxon>Endopterygota</taxon>
        <taxon>Coleoptera</taxon>
        <taxon>Polyphaga</taxon>
        <taxon>Cucujiformia</taxon>
        <taxon>Tenebrionidae</taxon>
        <taxon>Tenebrio</taxon>
    </lineage>
</organism>
<dbReference type="GO" id="GO:0030686">
    <property type="term" value="C:90S preribosome"/>
    <property type="evidence" value="ECO:0007669"/>
    <property type="project" value="InterPro"/>
</dbReference>
<dbReference type="GO" id="GO:0000462">
    <property type="term" value="P:maturation of SSU-rRNA from tricistronic rRNA transcript (SSU-rRNA, 5.8S rRNA, LSU-rRNA)"/>
    <property type="evidence" value="ECO:0007669"/>
    <property type="project" value="InterPro"/>
</dbReference>
<reference evidence="5" key="1">
    <citation type="journal article" date="2020" name="J Insects Food Feed">
        <title>The yellow mealworm (Tenebrio molitor) genome: a resource for the emerging insects as food and feed industry.</title>
        <authorList>
            <person name="Eriksson T."/>
            <person name="Andere A."/>
            <person name="Kelstrup H."/>
            <person name="Emery V."/>
            <person name="Picard C."/>
        </authorList>
    </citation>
    <scope>NUCLEOTIDE SEQUENCE</scope>
    <source>
        <strain evidence="5">Stoneville</strain>
        <tissue evidence="5">Whole head</tissue>
    </source>
</reference>
<accession>A0A8J6L5C0</accession>
<evidence type="ECO:0000313" key="5">
    <source>
        <dbReference type="EMBL" id="KAH0811614.1"/>
    </source>
</evidence>
<comment type="subcellular location">
    <subcellularLocation>
        <location evidence="1">Nucleus</location>
        <location evidence="1">Nucleolus</location>
    </subcellularLocation>
</comment>
<protein>
    <recommendedName>
        <fullName evidence="7">Ribosome biogenesis protein SLX9</fullName>
    </recommendedName>
</protein>
<feature type="compositionally biased region" description="Basic residues" evidence="4">
    <location>
        <begin position="123"/>
        <end position="134"/>
    </location>
</feature>
<proteinExistence type="inferred from homology"/>
<comment type="similarity">
    <text evidence="2">Belongs to the SLX9 family.</text>
</comment>
<dbReference type="PANTHER" id="PTHR31109:SF2">
    <property type="entry name" value="RIBOSOME BIOGENESIS PROTEIN SLX9 HOMOLOG"/>
    <property type="match status" value="1"/>
</dbReference>
<evidence type="ECO:0000256" key="4">
    <source>
        <dbReference type="SAM" id="MobiDB-lite"/>
    </source>
</evidence>
<dbReference type="GO" id="GO:0030688">
    <property type="term" value="C:preribosome, small subunit precursor"/>
    <property type="evidence" value="ECO:0007669"/>
    <property type="project" value="InterPro"/>
</dbReference>
<evidence type="ECO:0000256" key="2">
    <source>
        <dbReference type="ARBA" id="ARBA00011022"/>
    </source>
</evidence>
<keyword evidence="3" id="KW-0539">Nucleus</keyword>
<dbReference type="InterPro" id="IPR028160">
    <property type="entry name" value="Slx9-like"/>
</dbReference>